<gene>
    <name evidence="8" type="ORF">Zmor_012591</name>
</gene>
<evidence type="ECO:0000256" key="1">
    <source>
        <dbReference type="ARBA" id="ARBA00004245"/>
    </source>
</evidence>
<dbReference type="InterPro" id="IPR007259">
    <property type="entry name" value="GCP"/>
</dbReference>
<comment type="subcellular location">
    <subcellularLocation>
        <location evidence="1">Cytoplasm</location>
        <location evidence="1">Cytoskeleton</location>
    </subcellularLocation>
</comment>
<comment type="similarity">
    <text evidence="2">Belongs to the TUBGCP family.</text>
</comment>
<dbReference type="Pfam" id="PF04130">
    <property type="entry name" value="GCP_C_terminal"/>
    <property type="match status" value="1"/>
</dbReference>
<keyword evidence="4" id="KW-0493">Microtubule</keyword>
<dbReference type="Gene3D" id="1.20.120.1900">
    <property type="entry name" value="Gamma-tubulin complex, C-terminal domain"/>
    <property type="match status" value="1"/>
</dbReference>
<dbReference type="GO" id="GO:0051011">
    <property type="term" value="F:microtubule minus-end binding"/>
    <property type="evidence" value="ECO:0007669"/>
    <property type="project" value="TreeGrafter"/>
</dbReference>
<dbReference type="PANTHER" id="PTHR19302:SF14">
    <property type="entry name" value="GAMMA-TUBULIN COMPLEX COMPONENT 3"/>
    <property type="match status" value="1"/>
</dbReference>
<dbReference type="AlphaFoldDB" id="A0AA38MEW3"/>
<organism evidence="8 9">
    <name type="scientific">Zophobas morio</name>
    <dbReference type="NCBI Taxonomy" id="2755281"/>
    <lineage>
        <taxon>Eukaryota</taxon>
        <taxon>Metazoa</taxon>
        <taxon>Ecdysozoa</taxon>
        <taxon>Arthropoda</taxon>
        <taxon>Hexapoda</taxon>
        <taxon>Insecta</taxon>
        <taxon>Pterygota</taxon>
        <taxon>Neoptera</taxon>
        <taxon>Endopterygota</taxon>
        <taxon>Coleoptera</taxon>
        <taxon>Polyphaga</taxon>
        <taxon>Cucujiformia</taxon>
        <taxon>Tenebrionidae</taxon>
        <taxon>Zophobas</taxon>
    </lineage>
</organism>
<dbReference type="InterPro" id="IPR042241">
    <property type="entry name" value="GCP_C_sf"/>
</dbReference>
<sequence>MNSSTSLDSTSVPDLILQLCNHFAKHAPDLSANLCKTAFNYLSTSSAMGCDVPSDEQYVVVHIRQLLSQQSQESAERFELLYSNMCKTNVLQNRRSVLRFLLKLAQKSQRELKWSTLESLDKFPATTRPKSSQLSLTKGTNSQESIHSIFQGQSIFKSVQSSCTNIPSSRTTTSAWSSRVDFETGPSQLSTDLNLVSERDLLQDIIYSFQGIEGRYLRKEVGGVGFVIDPKSGKNFTPIQRGLVERLLGMSFLHNQLKQYCDSNDEHGGVICLALIATLRDELSSYYRTIALLQTALRKNPCLDQPQMTLHKALVYIHEHRVRFEWLAYIAEQCNEKKGGALITAVHGFLQHGSKCAQEVSEKVLTAVCKPLYVMLSRWLLDGEINDPCNEFFVEARDITAAERLWHDKYHVRKAMVPSFITMDQAKKILATGKSINFLRQICKDSGQMGERDVLQKLSRTTSAESLFSPEQSLEFDSTLDKVYKETSLRVLDLLKNKYRLYEHLQSLRRYLLLGQGDFIRHLLELLVPELNKPAQEIYGHTLSAILESAIRVTNAQFEDEDTLQRLNVSFMGHSQGDTGWDVFSLVYIVDGPVGTIFQPTMTIYQCLFGALWKAKRMEFVLANMRKQQITMAKRFRKIKELKPVMHVIHILTSEMIHFLHQTQYYFLFEVLECSWAEMLRRVNQAECLDDIINAHNIFLSSVQCGVLLDESSRVLFSQLRSIYNFILTLEGHQEALNEAAEKEYEAYMQIMNRIDGPDAYGLTTEEEIVAKARVENFHQFLNSIRTKVKHLAQTYEQFVKKYLILLSSSSNMNLQLLSVRLSFNDYYKII</sequence>
<reference evidence="8" key="1">
    <citation type="journal article" date="2023" name="G3 (Bethesda)">
        <title>Whole genome assemblies of Zophobas morio and Tenebrio molitor.</title>
        <authorList>
            <person name="Kaur S."/>
            <person name="Stinson S.A."/>
            <person name="diCenzo G.C."/>
        </authorList>
    </citation>
    <scope>NUCLEOTIDE SEQUENCE</scope>
    <source>
        <strain evidence="8">QUZm001</strain>
    </source>
</reference>
<keyword evidence="5" id="KW-0206">Cytoskeleton</keyword>
<evidence type="ECO:0000259" key="7">
    <source>
        <dbReference type="Pfam" id="PF17681"/>
    </source>
</evidence>
<dbReference type="InterPro" id="IPR040457">
    <property type="entry name" value="GCP_C"/>
</dbReference>
<evidence type="ECO:0000256" key="4">
    <source>
        <dbReference type="ARBA" id="ARBA00022701"/>
    </source>
</evidence>
<proteinExistence type="inferred from homology"/>
<dbReference type="GO" id="GO:0000922">
    <property type="term" value="C:spindle pole"/>
    <property type="evidence" value="ECO:0007669"/>
    <property type="project" value="InterPro"/>
</dbReference>
<evidence type="ECO:0000313" key="9">
    <source>
        <dbReference type="Proteomes" id="UP001168821"/>
    </source>
</evidence>
<evidence type="ECO:0000313" key="8">
    <source>
        <dbReference type="EMBL" id="KAJ3653334.1"/>
    </source>
</evidence>
<dbReference type="GO" id="GO:0000930">
    <property type="term" value="C:gamma-tubulin complex"/>
    <property type="evidence" value="ECO:0007669"/>
    <property type="project" value="TreeGrafter"/>
</dbReference>
<evidence type="ECO:0000256" key="3">
    <source>
        <dbReference type="ARBA" id="ARBA00022490"/>
    </source>
</evidence>
<dbReference type="Pfam" id="PF17681">
    <property type="entry name" value="GCP_N_terminal"/>
    <property type="match status" value="1"/>
</dbReference>
<dbReference type="GO" id="GO:0043015">
    <property type="term" value="F:gamma-tubulin binding"/>
    <property type="evidence" value="ECO:0007669"/>
    <property type="project" value="InterPro"/>
</dbReference>
<evidence type="ECO:0000256" key="5">
    <source>
        <dbReference type="ARBA" id="ARBA00023212"/>
    </source>
</evidence>
<dbReference type="InterPro" id="IPR041470">
    <property type="entry name" value="GCP_N"/>
</dbReference>
<dbReference type="PANTHER" id="PTHR19302">
    <property type="entry name" value="GAMMA TUBULIN COMPLEX PROTEIN"/>
    <property type="match status" value="1"/>
</dbReference>
<dbReference type="GO" id="GO:0051321">
    <property type="term" value="P:meiotic cell cycle"/>
    <property type="evidence" value="ECO:0007669"/>
    <property type="project" value="TreeGrafter"/>
</dbReference>
<name>A0AA38MEW3_9CUCU</name>
<dbReference type="GO" id="GO:0005874">
    <property type="term" value="C:microtubule"/>
    <property type="evidence" value="ECO:0007669"/>
    <property type="project" value="UniProtKB-KW"/>
</dbReference>
<evidence type="ECO:0000259" key="6">
    <source>
        <dbReference type="Pfam" id="PF04130"/>
    </source>
</evidence>
<dbReference type="EMBL" id="JALNTZ010000004">
    <property type="protein sequence ID" value="KAJ3653334.1"/>
    <property type="molecule type" value="Genomic_DNA"/>
</dbReference>
<dbReference type="GO" id="GO:0000278">
    <property type="term" value="P:mitotic cell cycle"/>
    <property type="evidence" value="ECO:0007669"/>
    <property type="project" value="TreeGrafter"/>
</dbReference>
<keyword evidence="3" id="KW-0963">Cytoplasm</keyword>
<dbReference type="Proteomes" id="UP001168821">
    <property type="component" value="Unassembled WGS sequence"/>
</dbReference>
<keyword evidence="9" id="KW-1185">Reference proteome</keyword>
<feature type="domain" description="Gamma tubulin complex component protein N-terminal" evidence="7">
    <location>
        <begin position="202"/>
        <end position="498"/>
    </location>
</feature>
<evidence type="ECO:0008006" key="10">
    <source>
        <dbReference type="Google" id="ProtNLM"/>
    </source>
</evidence>
<protein>
    <recommendedName>
        <fullName evidence="10">Gamma-tubulin complex component</fullName>
    </recommendedName>
</protein>
<dbReference type="GO" id="GO:0031122">
    <property type="term" value="P:cytoplasmic microtubule organization"/>
    <property type="evidence" value="ECO:0007669"/>
    <property type="project" value="TreeGrafter"/>
</dbReference>
<comment type="caution">
    <text evidence="8">The sequence shown here is derived from an EMBL/GenBank/DDBJ whole genome shotgun (WGS) entry which is preliminary data.</text>
</comment>
<feature type="domain" description="Gamma tubulin complex component C-terminal" evidence="6">
    <location>
        <begin position="501"/>
        <end position="828"/>
    </location>
</feature>
<dbReference type="GO" id="GO:0007020">
    <property type="term" value="P:microtubule nucleation"/>
    <property type="evidence" value="ECO:0007669"/>
    <property type="project" value="InterPro"/>
</dbReference>
<accession>A0AA38MEW3</accession>
<evidence type="ECO:0000256" key="2">
    <source>
        <dbReference type="ARBA" id="ARBA00010337"/>
    </source>
</evidence>
<dbReference type="GO" id="GO:0051225">
    <property type="term" value="P:spindle assembly"/>
    <property type="evidence" value="ECO:0007669"/>
    <property type="project" value="TreeGrafter"/>
</dbReference>